<accession>A0A2T9Z281</accession>
<evidence type="ECO:0000256" key="2">
    <source>
        <dbReference type="SAM" id="SignalP"/>
    </source>
</evidence>
<protein>
    <submittedName>
        <fullName evidence="3">Uncharacterized protein</fullName>
    </submittedName>
</protein>
<dbReference type="AlphaFoldDB" id="A0A2T9Z281"/>
<dbReference type="EMBL" id="MBFT01000070">
    <property type="protein sequence ID" value="PVU98697.1"/>
    <property type="molecule type" value="Genomic_DNA"/>
</dbReference>
<feature type="region of interest" description="Disordered" evidence="1">
    <location>
        <begin position="47"/>
        <end position="73"/>
    </location>
</feature>
<evidence type="ECO:0000313" key="4">
    <source>
        <dbReference type="Proteomes" id="UP000245699"/>
    </source>
</evidence>
<feature type="compositionally biased region" description="Polar residues" evidence="1">
    <location>
        <begin position="94"/>
        <end position="122"/>
    </location>
</feature>
<evidence type="ECO:0000256" key="1">
    <source>
        <dbReference type="SAM" id="MobiDB-lite"/>
    </source>
</evidence>
<feature type="compositionally biased region" description="Low complexity" evidence="1">
    <location>
        <begin position="235"/>
        <end position="253"/>
    </location>
</feature>
<reference evidence="3 4" key="1">
    <citation type="journal article" date="2018" name="MBio">
        <title>Comparative Genomics Reveals the Core Gene Toolbox for the Fungus-Insect Symbiosis.</title>
        <authorList>
            <person name="Wang Y."/>
            <person name="Stata M."/>
            <person name="Wang W."/>
            <person name="Stajich J.E."/>
            <person name="White M.M."/>
            <person name="Moncalvo J.M."/>
        </authorList>
    </citation>
    <scope>NUCLEOTIDE SEQUENCE [LARGE SCALE GENOMIC DNA]</scope>
    <source>
        <strain evidence="3 4">AUS-77-4</strain>
    </source>
</reference>
<name>A0A2T9Z281_9FUNG</name>
<evidence type="ECO:0000313" key="3">
    <source>
        <dbReference type="EMBL" id="PVU98697.1"/>
    </source>
</evidence>
<dbReference type="Proteomes" id="UP000245699">
    <property type="component" value="Unassembled WGS sequence"/>
</dbReference>
<keyword evidence="4" id="KW-1185">Reference proteome</keyword>
<keyword evidence="2" id="KW-0732">Signal</keyword>
<feature type="chain" id="PRO_5015521018" evidence="2">
    <location>
        <begin position="19"/>
        <end position="253"/>
    </location>
</feature>
<feature type="compositionally biased region" description="Basic and acidic residues" evidence="1">
    <location>
        <begin position="197"/>
        <end position="226"/>
    </location>
</feature>
<gene>
    <name evidence="3" type="ORF">BB559_001355</name>
</gene>
<sequence length="253" mass="28477">MKTLAILYIGALMGLVASTKTFNPQHKSVGKLFTHTEKSAFAHEKVPRTKLHKPTSVAKRDDEVISTPPTETRSKHAFARTGTFTRKPKHWTKGSMTGSFTRPTGSRSRPQMTRSFTRPSGNRSRRPMTRAFTKPEGNRELRIKTITTTVKPGAEPKPERKLSNFSFKPKKSRTGTYEHVSRTGTFEHVSRTGTFEHVSRTGTNEHKPRTRTNERKSRIRTNERKSKSAANEQEATGSATSTQVQATSSDLFF</sequence>
<organism evidence="3 4">
    <name type="scientific">Furculomyces boomerangus</name>
    <dbReference type="NCBI Taxonomy" id="61424"/>
    <lineage>
        <taxon>Eukaryota</taxon>
        <taxon>Fungi</taxon>
        <taxon>Fungi incertae sedis</taxon>
        <taxon>Zoopagomycota</taxon>
        <taxon>Kickxellomycotina</taxon>
        <taxon>Harpellomycetes</taxon>
        <taxon>Harpellales</taxon>
        <taxon>Harpellaceae</taxon>
        <taxon>Furculomyces</taxon>
    </lineage>
</organism>
<comment type="caution">
    <text evidence="3">The sequence shown here is derived from an EMBL/GenBank/DDBJ whole genome shotgun (WGS) entry which is preliminary data.</text>
</comment>
<proteinExistence type="predicted"/>
<feature type="region of interest" description="Disordered" evidence="1">
    <location>
        <begin position="87"/>
        <end position="253"/>
    </location>
</feature>
<feature type="signal peptide" evidence="2">
    <location>
        <begin position="1"/>
        <end position="18"/>
    </location>
</feature>